<dbReference type="AlphaFoldDB" id="A0ABD3F557"/>
<protein>
    <submittedName>
        <fullName evidence="1">Uncharacterized protein</fullName>
    </submittedName>
</protein>
<evidence type="ECO:0000313" key="1">
    <source>
        <dbReference type="EMBL" id="KAL3661843.1"/>
    </source>
</evidence>
<proteinExistence type="predicted"/>
<gene>
    <name evidence="1" type="ORF">V7S43_013137</name>
</gene>
<dbReference type="EMBL" id="JBIMZQ010000034">
    <property type="protein sequence ID" value="KAL3661843.1"/>
    <property type="molecule type" value="Genomic_DNA"/>
</dbReference>
<dbReference type="Proteomes" id="UP001632037">
    <property type="component" value="Unassembled WGS sequence"/>
</dbReference>
<organism evidence="1 2">
    <name type="scientific">Phytophthora oleae</name>
    <dbReference type="NCBI Taxonomy" id="2107226"/>
    <lineage>
        <taxon>Eukaryota</taxon>
        <taxon>Sar</taxon>
        <taxon>Stramenopiles</taxon>
        <taxon>Oomycota</taxon>
        <taxon>Peronosporomycetes</taxon>
        <taxon>Peronosporales</taxon>
        <taxon>Peronosporaceae</taxon>
        <taxon>Phytophthora</taxon>
    </lineage>
</organism>
<sequence length="230" mass="26110">MNAKRRLKTRGYVVLYDAIPDPMSECLLAMSKNEQNFWIHETWDGVVQDDYRVRAFAANNDAEILSEYFERHYRTFFPLATSTQWRFLKASSGAKDQPVRREFATTRDGVVTANVCAVSGSITIALQDRTYVYGYGWNIHVAMRSNHRIIELNKGDVLLPRGDFAFSFAGSTSTSVCIQGHVDTPLYHRTTFPEPEMVDLVDDMCDIDDLFCLYGTVRPGGVTTKCFEST</sequence>
<name>A0ABD3F557_9STRA</name>
<reference evidence="1 2" key="1">
    <citation type="submission" date="2024-09" db="EMBL/GenBank/DDBJ databases">
        <title>Genome sequencing and assembly of Phytophthora oleae, isolate VK10A, causative agent of rot of olive drupes.</title>
        <authorList>
            <person name="Conti Taguali S."/>
            <person name="Riolo M."/>
            <person name="La Spada F."/>
            <person name="Cacciola S.O."/>
            <person name="Dionisio G."/>
        </authorList>
    </citation>
    <scope>NUCLEOTIDE SEQUENCE [LARGE SCALE GENOMIC DNA]</scope>
    <source>
        <strain evidence="1 2">VK10A</strain>
    </source>
</reference>
<comment type="caution">
    <text evidence="1">The sequence shown here is derived from an EMBL/GenBank/DDBJ whole genome shotgun (WGS) entry which is preliminary data.</text>
</comment>
<accession>A0ABD3F557</accession>
<keyword evidence="2" id="KW-1185">Reference proteome</keyword>
<evidence type="ECO:0000313" key="2">
    <source>
        <dbReference type="Proteomes" id="UP001632037"/>
    </source>
</evidence>